<keyword evidence="2" id="KW-1185">Reference proteome</keyword>
<comment type="caution">
    <text evidence="1">The sequence shown here is derived from an EMBL/GenBank/DDBJ whole genome shotgun (WGS) entry which is preliminary data.</text>
</comment>
<proteinExistence type="predicted"/>
<evidence type="ECO:0000313" key="2">
    <source>
        <dbReference type="Proteomes" id="UP001055811"/>
    </source>
</evidence>
<reference evidence="2" key="1">
    <citation type="journal article" date="2022" name="Mol. Ecol. Resour.">
        <title>The genomes of chicory, endive, great burdock and yacon provide insights into Asteraceae palaeo-polyploidization history and plant inulin production.</title>
        <authorList>
            <person name="Fan W."/>
            <person name="Wang S."/>
            <person name="Wang H."/>
            <person name="Wang A."/>
            <person name="Jiang F."/>
            <person name="Liu H."/>
            <person name="Zhao H."/>
            <person name="Xu D."/>
            <person name="Zhang Y."/>
        </authorList>
    </citation>
    <scope>NUCLEOTIDE SEQUENCE [LARGE SCALE GENOMIC DNA]</scope>
    <source>
        <strain evidence="2">cv. Punajuju</strain>
    </source>
</reference>
<dbReference type="EMBL" id="CM042017">
    <property type="protein sequence ID" value="KAI3688843.1"/>
    <property type="molecule type" value="Genomic_DNA"/>
</dbReference>
<name>A0ACB8YTY1_CICIN</name>
<reference evidence="1 2" key="2">
    <citation type="journal article" date="2022" name="Mol. Ecol. Resour.">
        <title>The genomes of chicory, endive, great burdock and yacon provide insights into Asteraceae paleo-polyploidization history and plant inulin production.</title>
        <authorList>
            <person name="Fan W."/>
            <person name="Wang S."/>
            <person name="Wang H."/>
            <person name="Wang A."/>
            <person name="Jiang F."/>
            <person name="Liu H."/>
            <person name="Zhao H."/>
            <person name="Xu D."/>
            <person name="Zhang Y."/>
        </authorList>
    </citation>
    <scope>NUCLEOTIDE SEQUENCE [LARGE SCALE GENOMIC DNA]</scope>
    <source>
        <strain evidence="2">cv. Punajuju</strain>
        <tissue evidence="1">Leaves</tissue>
    </source>
</reference>
<evidence type="ECO:0000313" key="1">
    <source>
        <dbReference type="EMBL" id="KAI3688843.1"/>
    </source>
</evidence>
<protein>
    <submittedName>
        <fullName evidence="1">Uncharacterized protein</fullName>
    </submittedName>
</protein>
<accession>A0ACB8YTY1</accession>
<sequence>MGVYKNRKINYVMEYIHYYYNSFSRKFGDRIFVFYGFNLPLNNKNGKPNGIGEEVDSNITRVTCPTWIRENA</sequence>
<dbReference type="Proteomes" id="UP001055811">
    <property type="component" value="Linkage Group LG09"/>
</dbReference>
<gene>
    <name evidence="1" type="ORF">L2E82_46717</name>
</gene>
<organism evidence="1 2">
    <name type="scientific">Cichorium intybus</name>
    <name type="common">Chicory</name>
    <dbReference type="NCBI Taxonomy" id="13427"/>
    <lineage>
        <taxon>Eukaryota</taxon>
        <taxon>Viridiplantae</taxon>
        <taxon>Streptophyta</taxon>
        <taxon>Embryophyta</taxon>
        <taxon>Tracheophyta</taxon>
        <taxon>Spermatophyta</taxon>
        <taxon>Magnoliopsida</taxon>
        <taxon>eudicotyledons</taxon>
        <taxon>Gunneridae</taxon>
        <taxon>Pentapetalae</taxon>
        <taxon>asterids</taxon>
        <taxon>campanulids</taxon>
        <taxon>Asterales</taxon>
        <taxon>Asteraceae</taxon>
        <taxon>Cichorioideae</taxon>
        <taxon>Cichorieae</taxon>
        <taxon>Cichoriinae</taxon>
        <taxon>Cichorium</taxon>
    </lineage>
</organism>